<sequence>MIVREAQSRKAVKKIQHKHLQTCLLCAAARIFTFKLNTELGATGGITRYPATYKFDNAAPSNELEPAFASSVAVMSVLDIDTFLATQALSEAAQSEPDITRELEAGDSLPSSSPSPHGTPPPAQAQRLAAEDTFSTISTVTAHSRGVSVVSSSAGSTGRKRAGEDLSMLVQRTARKAKLKADGELTLSKFTKLTPVHRELTIMASLIRMQEKLDEIQPREVAWKLPAKLYNKIEVLSADILLYAHISSYQKPATKLLLDILEHNPNWGFSKDVKFNQNKYDVVTDRAQNRLTDRRNYIKNTIKTSIGQENPHGADKPRLDSRNVIQLIEDVIAALYKPPRTADIRITVPIVRCTEKKVVRYTGKKVDATLEKIRTMMADHPKTTVSTYFKQILVADLRMYGEVDLDELVEINETKSQVEIDAVFNGTAGEPNDDSDSEDN</sequence>
<dbReference type="EMBL" id="SGPJ01000266">
    <property type="protein sequence ID" value="THG96049.1"/>
    <property type="molecule type" value="Genomic_DNA"/>
</dbReference>
<feature type="region of interest" description="Disordered" evidence="1">
    <location>
        <begin position="104"/>
        <end position="124"/>
    </location>
</feature>
<evidence type="ECO:0000256" key="1">
    <source>
        <dbReference type="SAM" id="MobiDB-lite"/>
    </source>
</evidence>
<gene>
    <name evidence="2" type="ORF">EW026_g5709</name>
</gene>
<accession>A0A4S4KHN5</accession>
<protein>
    <submittedName>
        <fullName evidence="2">Uncharacterized protein</fullName>
    </submittedName>
</protein>
<name>A0A4S4KHN5_9APHY</name>
<dbReference type="Proteomes" id="UP000309038">
    <property type="component" value="Unassembled WGS sequence"/>
</dbReference>
<organism evidence="2 3">
    <name type="scientific">Hermanssonia centrifuga</name>
    <dbReference type="NCBI Taxonomy" id="98765"/>
    <lineage>
        <taxon>Eukaryota</taxon>
        <taxon>Fungi</taxon>
        <taxon>Dikarya</taxon>
        <taxon>Basidiomycota</taxon>
        <taxon>Agaricomycotina</taxon>
        <taxon>Agaricomycetes</taxon>
        <taxon>Polyporales</taxon>
        <taxon>Meruliaceae</taxon>
        <taxon>Hermanssonia</taxon>
    </lineage>
</organism>
<comment type="caution">
    <text evidence="2">The sequence shown here is derived from an EMBL/GenBank/DDBJ whole genome shotgun (WGS) entry which is preliminary data.</text>
</comment>
<proteinExistence type="predicted"/>
<keyword evidence="3" id="KW-1185">Reference proteome</keyword>
<reference evidence="2 3" key="1">
    <citation type="submission" date="2019-02" db="EMBL/GenBank/DDBJ databases">
        <title>Genome sequencing of the rare red list fungi Phlebia centrifuga.</title>
        <authorList>
            <person name="Buettner E."/>
            <person name="Kellner H."/>
        </authorList>
    </citation>
    <scope>NUCLEOTIDE SEQUENCE [LARGE SCALE GENOMIC DNA]</scope>
    <source>
        <strain evidence="2 3">DSM 108282</strain>
    </source>
</reference>
<evidence type="ECO:0000313" key="3">
    <source>
        <dbReference type="Proteomes" id="UP000309038"/>
    </source>
</evidence>
<dbReference type="AlphaFoldDB" id="A0A4S4KHN5"/>
<evidence type="ECO:0000313" key="2">
    <source>
        <dbReference type="EMBL" id="THG96049.1"/>
    </source>
</evidence>